<keyword evidence="2 5" id="KW-0812">Transmembrane</keyword>
<dbReference type="EMBL" id="CATQJA010002659">
    <property type="protein sequence ID" value="CAJ0580185.1"/>
    <property type="molecule type" value="Genomic_DNA"/>
</dbReference>
<evidence type="ECO:0000313" key="7">
    <source>
        <dbReference type="Proteomes" id="UP001177023"/>
    </source>
</evidence>
<dbReference type="GO" id="GO:0005886">
    <property type="term" value="C:plasma membrane"/>
    <property type="evidence" value="ECO:0007669"/>
    <property type="project" value="TreeGrafter"/>
</dbReference>
<evidence type="ECO:0000256" key="5">
    <source>
        <dbReference type="SAM" id="Phobius"/>
    </source>
</evidence>
<name>A0AA36D3F5_9BILA</name>
<feature type="transmembrane region" description="Helical" evidence="5">
    <location>
        <begin position="21"/>
        <end position="44"/>
    </location>
</feature>
<reference evidence="6" key="1">
    <citation type="submission" date="2023-06" db="EMBL/GenBank/DDBJ databases">
        <authorList>
            <person name="Delattre M."/>
        </authorList>
    </citation>
    <scope>NUCLEOTIDE SEQUENCE</scope>
    <source>
        <strain evidence="6">AF72</strain>
    </source>
</reference>
<feature type="non-terminal residue" evidence="6">
    <location>
        <position position="233"/>
    </location>
</feature>
<dbReference type="PANTHER" id="PTHR12489">
    <property type="entry name" value="LIPOMA HMGIC FUSION PARTNER-LIKE PROTEIN"/>
    <property type="match status" value="1"/>
</dbReference>
<dbReference type="GO" id="GO:0007605">
    <property type="term" value="P:sensory perception of sound"/>
    <property type="evidence" value="ECO:0007669"/>
    <property type="project" value="TreeGrafter"/>
</dbReference>
<dbReference type="Pfam" id="PF10242">
    <property type="entry name" value="L_HMGIC_fpl"/>
    <property type="match status" value="1"/>
</dbReference>
<gene>
    <name evidence="6" type="ORF">MSPICULIGERA_LOCUS18385</name>
</gene>
<keyword evidence="3 5" id="KW-1133">Transmembrane helix</keyword>
<protein>
    <submittedName>
        <fullName evidence="6">Uncharacterized protein</fullName>
    </submittedName>
</protein>
<dbReference type="InterPro" id="IPR019372">
    <property type="entry name" value="LHFPL"/>
</dbReference>
<comment type="caution">
    <text evidence="6">The sequence shown here is derived from an EMBL/GenBank/DDBJ whole genome shotgun (WGS) entry which is preliminary data.</text>
</comment>
<accession>A0AA36D3F5</accession>
<dbReference type="Proteomes" id="UP001177023">
    <property type="component" value="Unassembled WGS sequence"/>
</dbReference>
<evidence type="ECO:0000256" key="3">
    <source>
        <dbReference type="ARBA" id="ARBA00022989"/>
    </source>
</evidence>
<evidence type="ECO:0000313" key="6">
    <source>
        <dbReference type="EMBL" id="CAJ0580185.1"/>
    </source>
</evidence>
<organism evidence="6 7">
    <name type="scientific">Mesorhabditis spiculigera</name>
    <dbReference type="NCBI Taxonomy" id="96644"/>
    <lineage>
        <taxon>Eukaryota</taxon>
        <taxon>Metazoa</taxon>
        <taxon>Ecdysozoa</taxon>
        <taxon>Nematoda</taxon>
        <taxon>Chromadorea</taxon>
        <taxon>Rhabditida</taxon>
        <taxon>Rhabditina</taxon>
        <taxon>Rhabditomorpha</taxon>
        <taxon>Rhabditoidea</taxon>
        <taxon>Rhabditidae</taxon>
        <taxon>Mesorhabditinae</taxon>
        <taxon>Mesorhabditis</taxon>
    </lineage>
</organism>
<proteinExistence type="predicted"/>
<dbReference type="PANTHER" id="PTHR12489:SF1">
    <property type="entry name" value="LP10272P"/>
    <property type="match status" value="1"/>
</dbReference>
<feature type="transmembrane region" description="Helical" evidence="5">
    <location>
        <begin position="75"/>
        <end position="102"/>
    </location>
</feature>
<feature type="transmembrane region" description="Helical" evidence="5">
    <location>
        <begin position="109"/>
        <end position="132"/>
    </location>
</feature>
<comment type="subcellular location">
    <subcellularLocation>
        <location evidence="1">Membrane</location>
        <topology evidence="1">Multi-pass membrane protein</topology>
    </subcellularLocation>
</comment>
<evidence type="ECO:0000256" key="4">
    <source>
        <dbReference type="ARBA" id="ARBA00023136"/>
    </source>
</evidence>
<keyword evidence="4 5" id="KW-0472">Membrane</keyword>
<evidence type="ECO:0000256" key="2">
    <source>
        <dbReference type="ARBA" id="ARBA00022692"/>
    </source>
</evidence>
<keyword evidence="7" id="KW-1185">Reference proteome</keyword>
<evidence type="ECO:0000256" key="1">
    <source>
        <dbReference type="ARBA" id="ARBA00004141"/>
    </source>
</evidence>
<dbReference type="AlphaFoldDB" id="A0AA36D3F5"/>
<feature type="transmembrane region" description="Helical" evidence="5">
    <location>
        <begin position="158"/>
        <end position="182"/>
    </location>
</feature>
<sequence>MEKISLGYHAVYVRNWRVSGAIWVLFALCSAVLQVLVLVHPTWIESDEGGYFGLYDYCPTDTCTWKIFQVQPLSWSFQLASVLVIVATICSLLIVVAILLLVLLRDRFVFLLCAWMHMFSFMAMLSACLLYPNGWDHPRVRETCDSKKYDLGLCRIRWPYYVALELVVVQLSMSIFGFVLACKQPSVFPEVSPSYAHSQVTTLPIRVCYDVGTYGTRRESISSRNSNSSRIRL</sequence>